<gene>
    <name evidence="1" type="ORF">KIS1582_4112</name>
</gene>
<sequence>MSYFKWHYIGWLIFGLTLVVSYFIVPHKYGFTAIIVLTALFAMYDLFIMFLAKRWENKNRNQKTTKNSIRS</sequence>
<dbReference type="EMBL" id="VDEM01000069">
    <property type="protein sequence ID" value="KAF0822091.1"/>
    <property type="molecule type" value="Genomic_DNA"/>
</dbReference>
<name>A0A380XEA4_CYTFI</name>
<reference evidence="1 2" key="1">
    <citation type="journal article" date="2020" name="G3 (Bethesda)">
        <title>Whole Genome Sequencing and Comparative Genomics of Two Nematicidal Bacillus Strains Reveals a Wide Range of Possible Virulence Factors.</title>
        <authorList>
            <person name="Susic N."/>
            <person name="Janezic S."/>
            <person name="Rupnik M."/>
            <person name="Geric Stare B."/>
        </authorList>
    </citation>
    <scope>NUCLEOTIDE SEQUENCE [LARGE SCALE GENOMIC DNA]</scope>
    <source>
        <strain evidence="1 2">I-1582</strain>
    </source>
</reference>
<dbReference type="Proteomes" id="UP000465778">
    <property type="component" value="Unassembled WGS sequence"/>
</dbReference>
<evidence type="ECO:0000313" key="2">
    <source>
        <dbReference type="Proteomes" id="UP000465778"/>
    </source>
</evidence>
<dbReference type="RefSeq" id="WP_061794261.1">
    <property type="nucleotide sequence ID" value="NZ_JARSNG010000155.1"/>
</dbReference>
<dbReference type="AlphaFoldDB" id="A0A380XEA4"/>
<proteinExistence type="predicted"/>
<organism evidence="1 2">
    <name type="scientific">Cytobacillus firmus</name>
    <name type="common">Bacillus firmus</name>
    <dbReference type="NCBI Taxonomy" id="1399"/>
    <lineage>
        <taxon>Bacteria</taxon>
        <taxon>Bacillati</taxon>
        <taxon>Bacillota</taxon>
        <taxon>Bacilli</taxon>
        <taxon>Bacillales</taxon>
        <taxon>Bacillaceae</taxon>
        <taxon>Cytobacillus</taxon>
    </lineage>
</organism>
<comment type="caution">
    <text evidence="1">The sequence shown here is derived from an EMBL/GenBank/DDBJ whole genome shotgun (WGS) entry which is preliminary data.</text>
</comment>
<evidence type="ECO:0000313" key="1">
    <source>
        <dbReference type="EMBL" id="KAF0822091.1"/>
    </source>
</evidence>
<dbReference type="GeneID" id="67522544"/>
<protein>
    <submittedName>
        <fullName evidence="1">Uncharacterized protein</fullName>
    </submittedName>
</protein>
<accession>A0A380XEA4</accession>